<accession>A0ABY4CHT7</accession>
<feature type="transmembrane region" description="Helical" evidence="12">
    <location>
        <begin position="252"/>
        <end position="273"/>
    </location>
</feature>
<dbReference type="InterPro" id="IPR051084">
    <property type="entry name" value="H+-coupled_symporters"/>
</dbReference>
<dbReference type="InterPro" id="IPR036259">
    <property type="entry name" value="MFS_trans_sf"/>
</dbReference>
<feature type="transmembrane region" description="Helical" evidence="12">
    <location>
        <begin position="350"/>
        <end position="371"/>
    </location>
</feature>
<sequence length="439" mass="48369">MPLTNLQSNVVKTDSELAEKAMIRKAVIAGSIGNVMEWYDWSIYGFYAAIISKQFFPSKDPLASLLLTFAVFAVGFIMRPLGSLFFGPYGDRVGRRKALAASVIMMAIGTVLIGIVPSYEQIGVAAPILLVVARLIQGFSAGGEWGGSTSFLVEYAPKTKRGLYGSWQQVSTGAGLFAGSLVSTIFSFSMSHETLNSWGWRIPFLLGIVLGFVGLYLRMKVDDTPMFKEAEGSHEIVKTPLKEMFAKHPKQILKSIGFTMHWTVSYYIFLAYLPTYINKVLHLSFSFALAANLIVLTFFMLIVPFMGHLSDRFGRKPLLICSCLGFILFSYPVFFLIGKGGFLFVLLPQFIFAIFEAMYSGTGPAALAELFPTRVRNSALSVGYNLGVALFGGTAPFIATYLISVTHNNFSPTYYVIGCAIVTFLVLLTLKETNKDDLY</sequence>
<name>A0ABY4CHT7_9BACL</name>
<dbReference type="InterPro" id="IPR004736">
    <property type="entry name" value="MHS_symport"/>
</dbReference>
<keyword evidence="9 12" id="KW-0472">Membrane</keyword>
<keyword evidence="8 12" id="KW-1133">Transmembrane helix</keyword>
<feature type="transmembrane region" description="Helical" evidence="12">
    <location>
        <begin position="285"/>
        <end position="306"/>
    </location>
</feature>
<evidence type="ECO:0000259" key="13">
    <source>
        <dbReference type="PROSITE" id="PS50850"/>
    </source>
</evidence>
<dbReference type="PROSITE" id="PS50850">
    <property type="entry name" value="MFS"/>
    <property type="match status" value="1"/>
</dbReference>
<dbReference type="Pfam" id="PF00083">
    <property type="entry name" value="Sugar_tr"/>
    <property type="match status" value="1"/>
</dbReference>
<keyword evidence="3" id="KW-0813">Transport</keyword>
<evidence type="ECO:0000256" key="6">
    <source>
        <dbReference type="ARBA" id="ARBA00022692"/>
    </source>
</evidence>
<feature type="transmembrane region" description="Helical" evidence="12">
    <location>
        <begin position="198"/>
        <end position="217"/>
    </location>
</feature>
<dbReference type="SUPFAM" id="SSF103473">
    <property type="entry name" value="MFS general substrate transporter"/>
    <property type="match status" value="1"/>
</dbReference>
<keyword evidence="7" id="KW-0769">Symport</keyword>
<comment type="subcellular location">
    <subcellularLocation>
        <location evidence="1">Cell inner membrane</location>
        <topology evidence="1">Multi-pass membrane protein</topology>
    </subcellularLocation>
</comment>
<organism evidence="14 15">
    <name type="scientific">Fodinisporobacter ferrooxydans</name>
    <dbReference type="NCBI Taxonomy" id="2901836"/>
    <lineage>
        <taxon>Bacteria</taxon>
        <taxon>Bacillati</taxon>
        <taxon>Bacillota</taxon>
        <taxon>Bacilli</taxon>
        <taxon>Bacillales</taxon>
        <taxon>Alicyclobacillaceae</taxon>
        <taxon>Fodinisporobacter</taxon>
    </lineage>
</organism>
<comment type="similarity">
    <text evidence="2">Belongs to the major facilitator superfamily. Metabolite:H+ Symporter (MHS) family (TC 2.A.1.6) family.</text>
</comment>
<evidence type="ECO:0000256" key="3">
    <source>
        <dbReference type="ARBA" id="ARBA00022448"/>
    </source>
</evidence>
<evidence type="ECO:0000256" key="1">
    <source>
        <dbReference type="ARBA" id="ARBA00004429"/>
    </source>
</evidence>
<feature type="transmembrane region" description="Helical" evidence="12">
    <location>
        <begin position="383"/>
        <end position="406"/>
    </location>
</feature>
<keyword evidence="15" id="KW-1185">Reference proteome</keyword>
<feature type="transmembrane region" description="Helical" evidence="12">
    <location>
        <begin position="412"/>
        <end position="430"/>
    </location>
</feature>
<dbReference type="NCBIfam" id="TIGR00883">
    <property type="entry name" value="2A0106"/>
    <property type="match status" value="1"/>
</dbReference>
<keyword evidence="5" id="KW-0997">Cell inner membrane</keyword>
<dbReference type="RefSeq" id="WP_347435684.1">
    <property type="nucleotide sequence ID" value="NZ_CP089291.1"/>
</dbReference>
<evidence type="ECO:0000313" key="14">
    <source>
        <dbReference type="EMBL" id="UOF89002.1"/>
    </source>
</evidence>
<dbReference type="InterPro" id="IPR005828">
    <property type="entry name" value="MFS_sugar_transport-like"/>
</dbReference>
<comment type="function">
    <text evidence="10">May be a proton symporter involved in the uptake of osmolytes such as proline and glycine betaine.</text>
</comment>
<dbReference type="EMBL" id="CP089291">
    <property type="protein sequence ID" value="UOF89002.1"/>
    <property type="molecule type" value="Genomic_DNA"/>
</dbReference>
<feature type="transmembrane region" description="Helical" evidence="12">
    <location>
        <begin position="318"/>
        <end position="338"/>
    </location>
</feature>
<evidence type="ECO:0000256" key="10">
    <source>
        <dbReference type="ARBA" id="ARBA00037295"/>
    </source>
</evidence>
<evidence type="ECO:0000256" key="8">
    <source>
        <dbReference type="ARBA" id="ARBA00022989"/>
    </source>
</evidence>
<evidence type="ECO:0000256" key="7">
    <source>
        <dbReference type="ARBA" id="ARBA00022847"/>
    </source>
</evidence>
<dbReference type="PANTHER" id="PTHR43528:SF1">
    <property type="entry name" value="ALPHA-KETOGLUTARATE PERMEASE"/>
    <property type="match status" value="1"/>
</dbReference>
<dbReference type="Gene3D" id="1.20.1250.20">
    <property type="entry name" value="MFS general substrate transporter like domains"/>
    <property type="match status" value="2"/>
</dbReference>
<dbReference type="InterPro" id="IPR005829">
    <property type="entry name" value="Sugar_transporter_CS"/>
</dbReference>
<feature type="transmembrane region" description="Helical" evidence="12">
    <location>
        <begin position="62"/>
        <end position="86"/>
    </location>
</feature>
<evidence type="ECO:0000256" key="11">
    <source>
        <dbReference type="ARBA" id="ARBA00039918"/>
    </source>
</evidence>
<evidence type="ECO:0000256" key="9">
    <source>
        <dbReference type="ARBA" id="ARBA00023136"/>
    </source>
</evidence>
<evidence type="ECO:0000256" key="4">
    <source>
        <dbReference type="ARBA" id="ARBA00022475"/>
    </source>
</evidence>
<evidence type="ECO:0000313" key="15">
    <source>
        <dbReference type="Proteomes" id="UP000830167"/>
    </source>
</evidence>
<dbReference type="PROSITE" id="PS00217">
    <property type="entry name" value="SUGAR_TRANSPORT_2"/>
    <property type="match status" value="1"/>
</dbReference>
<protein>
    <recommendedName>
        <fullName evidence="11">Putative proline/betaine transporter</fullName>
    </recommendedName>
</protein>
<dbReference type="InterPro" id="IPR020846">
    <property type="entry name" value="MFS_dom"/>
</dbReference>
<evidence type="ECO:0000256" key="12">
    <source>
        <dbReference type="SAM" id="Phobius"/>
    </source>
</evidence>
<proteinExistence type="inferred from homology"/>
<dbReference type="Proteomes" id="UP000830167">
    <property type="component" value="Chromosome"/>
</dbReference>
<dbReference type="PANTHER" id="PTHR43528">
    <property type="entry name" value="ALPHA-KETOGLUTARATE PERMEASE"/>
    <property type="match status" value="1"/>
</dbReference>
<keyword evidence="6 12" id="KW-0812">Transmembrane</keyword>
<reference evidence="14" key="1">
    <citation type="submission" date="2021-12" db="EMBL/GenBank/DDBJ databases">
        <title>Alicyclobacillaceae gen. nov., sp. nov., isolated from chalcocite enrichment system.</title>
        <authorList>
            <person name="Jiang Z."/>
        </authorList>
    </citation>
    <scope>NUCLEOTIDE SEQUENCE</scope>
    <source>
        <strain evidence="14">MYW30-H2</strain>
    </source>
</reference>
<evidence type="ECO:0000256" key="2">
    <source>
        <dbReference type="ARBA" id="ARBA00008240"/>
    </source>
</evidence>
<gene>
    <name evidence="14" type="ORF">LSG31_13820</name>
</gene>
<feature type="domain" description="Major facilitator superfamily (MFS) profile" evidence="13">
    <location>
        <begin position="26"/>
        <end position="435"/>
    </location>
</feature>
<dbReference type="CDD" id="cd17369">
    <property type="entry name" value="MFS_ShiA_like"/>
    <property type="match status" value="1"/>
</dbReference>
<feature type="transmembrane region" description="Helical" evidence="12">
    <location>
        <begin position="98"/>
        <end position="116"/>
    </location>
</feature>
<feature type="transmembrane region" description="Helical" evidence="12">
    <location>
        <begin position="163"/>
        <end position="186"/>
    </location>
</feature>
<keyword evidence="4" id="KW-1003">Cell membrane</keyword>
<feature type="transmembrane region" description="Helical" evidence="12">
    <location>
        <begin position="122"/>
        <end position="142"/>
    </location>
</feature>
<evidence type="ECO:0000256" key="5">
    <source>
        <dbReference type="ARBA" id="ARBA00022519"/>
    </source>
</evidence>